<dbReference type="Proteomes" id="UP000193834">
    <property type="component" value="Unassembled WGS sequence"/>
</dbReference>
<dbReference type="InterPro" id="IPR005560">
    <property type="entry name" value="Csp_YhjQ"/>
</dbReference>
<sequence length="111" mass="12498">MITQNPYRAVIDACNEVIEACNVCISQTLQQEDLYKRIPILNQFRDCVDTCMLTLSLMTRQSHYAVEASSLCAEVASSCAKLCAQIDEPYAFECEERCKKLYTVCQTIIAA</sequence>
<dbReference type="Gene3D" id="1.20.1270.360">
    <property type="match status" value="1"/>
</dbReference>
<dbReference type="RefSeq" id="WP_085492964.1">
    <property type="nucleotide sequence ID" value="NZ_FXAZ01000001.1"/>
</dbReference>
<reference evidence="1 2" key="1">
    <citation type="submission" date="2017-04" db="EMBL/GenBank/DDBJ databases">
        <authorList>
            <person name="Afonso C.L."/>
            <person name="Miller P.J."/>
            <person name="Scott M.A."/>
            <person name="Spackman E."/>
            <person name="Goraichik I."/>
            <person name="Dimitrov K.M."/>
            <person name="Suarez D.L."/>
            <person name="Swayne D.E."/>
        </authorList>
    </citation>
    <scope>NUCLEOTIDE SEQUENCE [LARGE SCALE GENOMIC DNA]</scope>
    <source>
        <strain evidence="1 2">11</strain>
    </source>
</reference>
<evidence type="ECO:0008006" key="3">
    <source>
        <dbReference type="Google" id="ProtNLM"/>
    </source>
</evidence>
<dbReference type="PANTHER" id="PTHR37310">
    <property type="entry name" value="CYTOPLASMIC PROTEIN-RELATED"/>
    <property type="match status" value="1"/>
</dbReference>
<organism evidence="1 2">
    <name type="scientific">Paenibacillus aquistagni</name>
    <dbReference type="NCBI Taxonomy" id="1852522"/>
    <lineage>
        <taxon>Bacteria</taxon>
        <taxon>Bacillati</taxon>
        <taxon>Bacillota</taxon>
        <taxon>Bacilli</taxon>
        <taxon>Bacillales</taxon>
        <taxon>Paenibacillaceae</taxon>
        <taxon>Paenibacillus</taxon>
    </lineage>
</organism>
<accession>A0A1X7ISI2</accession>
<dbReference type="OrthoDB" id="5396211at2"/>
<dbReference type="PANTHER" id="PTHR37310:SF1">
    <property type="entry name" value="CYTOPLASMIC PROTEIN"/>
    <property type="match status" value="1"/>
</dbReference>
<dbReference type="AlphaFoldDB" id="A0A1X7ISI2"/>
<protein>
    <recommendedName>
        <fullName evidence="3">Four-helix bundle copper-binding protein</fullName>
    </recommendedName>
</protein>
<gene>
    <name evidence="1" type="ORF">SAMN06295960_0727</name>
</gene>
<dbReference type="EMBL" id="FXAZ01000001">
    <property type="protein sequence ID" value="SMG17701.1"/>
    <property type="molecule type" value="Genomic_DNA"/>
</dbReference>
<dbReference type="Pfam" id="PF03860">
    <property type="entry name" value="Csp"/>
    <property type="match status" value="1"/>
</dbReference>
<name>A0A1X7ISI2_9BACL</name>
<proteinExistence type="predicted"/>
<dbReference type="STRING" id="1852522.SAMN06295960_0727"/>
<keyword evidence="2" id="KW-1185">Reference proteome</keyword>
<evidence type="ECO:0000313" key="1">
    <source>
        <dbReference type="EMBL" id="SMG17701.1"/>
    </source>
</evidence>
<evidence type="ECO:0000313" key="2">
    <source>
        <dbReference type="Proteomes" id="UP000193834"/>
    </source>
</evidence>